<accession>A0A023B7C7</accession>
<dbReference type="GO" id="GO:0005524">
    <property type="term" value="F:ATP binding"/>
    <property type="evidence" value="ECO:0007669"/>
    <property type="project" value="UniProtKB-KW"/>
</dbReference>
<dbReference type="InterPro" id="IPR027409">
    <property type="entry name" value="GroEL-like_apical_dom_sf"/>
</dbReference>
<dbReference type="SUPFAM" id="SSF48592">
    <property type="entry name" value="GroEL equatorial domain-like"/>
    <property type="match status" value="1"/>
</dbReference>
<dbReference type="OrthoDB" id="496at2759"/>
<dbReference type="InterPro" id="IPR027413">
    <property type="entry name" value="GROEL-like_equatorial_sf"/>
</dbReference>
<dbReference type="InterPro" id="IPR027410">
    <property type="entry name" value="TCP-1-like_intermed_sf"/>
</dbReference>
<evidence type="ECO:0000313" key="7">
    <source>
        <dbReference type="Proteomes" id="UP000019763"/>
    </source>
</evidence>
<dbReference type="GO" id="GO:0016887">
    <property type="term" value="F:ATP hydrolysis activity"/>
    <property type="evidence" value="ECO:0007669"/>
    <property type="project" value="InterPro"/>
</dbReference>
<keyword evidence="4 5" id="KW-0143">Chaperone</keyword>
<dbReference type="Gene3D" id="1.10.560.10">
    <property type="entry name" value="GroEL-like equatorial domain"/>
    <property type="match status" value="1"/>
</dbReference>
<dbReference type="VEuPathDB" id="CryptoDB:GNI_070230"/>
<dbReference type="SUPFAM" id="SSF54849">
    <property type="entry name" value="GroEL-intermediate domain like"/>
    <property type="match status" value="1"/>
</dbReference>
<dbReference type="InterPro" id="IPR002423">
    <property type="entry name" value="Cpn60/GroEL/TCP-1"/>
</dbReference>
<dbReference type="AlphaFoldDB" id="A0A023B7C7"/>
<keyword evidence="2 5" id="KW-0547">Nucleotide-binding</keyword>
<dbReference type="Gene3D" id="3.30.260.10">
    <property type="entry name" value="TCP-1-like chaperonin intermediate domain"/>
    <property type="match status" value="1"/>
</dbReference>
<dbReference type="PROSITE" id="PS00751">
    <property type="entry name" value="TCP1_2"/>
    <property type="match status" value="1"/>
</dbReference>
<dbReference type="PROSITE" id="PS00995">
    <property type="entry name" value="TCP1_3"/>
    <property type="match status" value="1"/>
</dbReference>
<dbReference type="InterPro" id="IPR054827">
    <property type="entry name" value="thermosome_alpha"/>
</dbReference>
<dbReference type="Pfam" id="PF00118">
    <property type="entry name" value="Cpn60_TCP1"/>
    <property type="match status" value="1"/>
</dbReference>
<sequence length="550" mass="59098">MSTAVPLSAFVAEREISSKTVRQQNVQAVTALGKIMASSLGPSGLDKMLVDNLGEMLVTNDGATILKQLEVQHPAAKVLVDLSDLQDQEVGDGTTSVILLAAELIRRGQILIEQGIHPTWILQAFKAAGKEAVRYVHANLSVPSTGLGEGVLKSIASTSLSSKLIGGDAPFFADLVCQLVPKVATVDPMTGKTRYPVKAISVLKTHGKSTKESFVVDGFALSHIGRAAQGMPMVVKDARIAVLEFPLKQYRAQMGVQILVTAADELEKIREMEKNITRDRVKKILDAGANVILTSEGIDDMTLKYFVEAGAFAVRRVPGADLQRIARATGAKPVLTMSSSDDDQESFDPAWLGRAEQVYEERVGDWDFVFIQNCAGGRAASLVLRGANDYLIDELDRCLHDAICVVAKTLESGAVCAGGGAVETALSVYLEDYARTMGSRSQAAIAEFAQALQVIPKTLAVNAAKDATDLLAQLKACHYKSQISDEHSDKQLKHFGLDLTQGTVRDNLAAGVVEPVLTKTKAIRFATEAAVTILRVDDIVRNMPTDTQQN</sequence>
<dbReference type="InterPro" id="IPR053374">
    <property type="entry name" value="TCP-1_chaperonin"/>
</dbReference>
<dbReference type="GO" id="GO:0140662">
    <property type="term" value="F:ATP-dependent protein folding chaperone"/>
    <property type="evidence" value="ECO:0007669"/>
    <property type="project" value="InterPro"/>
</dbReference>
<reference evidence="6" key="1">
    <citation type="submission" date="2013-12" db="EMBL/GenBank/DDBJ databases">
        <authorList>
            <person name="Omoto C.K."/>
            <person name="Sibley D."/>
            <person name="Venepally P."/>
            <person name="Hadjithomas M."/>
            <person name="Karamycheva S."/>
            <person name="Brunk B."/>
            <person name="Roos D."/>
            <person name="Caler E."/>
            <person name="Lorenzi H."/>
        </authorList>
    </citation>
    <scope>NUCLEOTIDE SEQUENCE</scope>
</reference>
<dbReference type="Proteomes" id="UP000019763">
    <property type="component" value="Unassembled WGS sequence"/>
</dbReference>
<dbReference type="PANTHER" id="PTHR11353">
    <property type="entry name" value="CHAPERONIN"/>
    <property type="match status" value="1"/>
</dbReference>
<dbReference type="RefSeq" id="XP_011130282.1">
    <property type="nucleotide sequence ID" value="XM_011131980.1"/>
</dbReference>
<organism evidence="6 7">
    <name type="scientific">Gregarina niphandrodes</name>
    <name type="common">Septate eugregarine</name>
    <dbReference type="NCBI Taxonomy" id="110365"/>
    <lineage>
        <taxon>Eukaryota</taxon>
        <taxon>Sar</taxon>
        <taxon>Alveolata</taxon>
        <taxon>Apicomplexa</taxon>
        <taxon>Conoidasida</taxon>
        <taxon>Gregarinasina</taxon>
        <taxon>Eugregarinorida</taxon>
        <taxon>Gregarinidae</taxon>
        <taxon>Gregarina</taxon>
    </lineage>
</organism>
<keyword evidence="3 5" id="KW-0067">ATP-binding</keyword>
<dbReference type="InterPro" id="IPR017998">
    <property type="entry name" value="Chaperone_TCP-1"/>
</dbReference>
<comment type="similarity">
    <text evidence="1 5">Belongs to the TCP-1 chaperonin family.</text>
</comment>
<dbReference type="OMA" id="RGPNDYQ"/>
<evidence type="ECO:0000256" key="1">
    <source>
        <dbReference type="ARBA" id="ARBA00008020"/>
    </source>
</evidence>
<evidence type="ECO:0000256" key="3">
    <source>
        <dbReference type="ARBA" id="ARBA00022840"/>
    </source>
</evidence>
<proteinExistence type="inferred from homology"/>
<keyword evidence="7" id="KW-1185">Reference proteome</keyword>
<dbReference type="GO" id="GO:0051082">
    <property type="term" value="F:unfolded protein binding"/>
    <property type="evidence" value="ECO:0007669"/>
    <property type="project" value="InterPro"/>
</dbReference>
<protein>
    <submittedName>
        <fullName evidence="6">T-complex 1 subunit alpha</fullName>
    </submittedName>
</protein>
<comment type="caution">
    <text evidence="6">The sequence shown here is derived from an EMBL/GenBank/DDBJ whole genome shotgun (WGS) entry which is preliminary data.</text>
</comment>
<dbReference type="EMBL" id="AFNH02000528">
    <property type="protein sequence ID" value="EZG67237.1"/>
    <property type="molecule type" value="Genomic_DNA"/>
</dbReference>
<dbReference type="NCBIfam" id="NF041083">
    <property type="entry name" value="thermosome_beta"/>
    <property type="match status" value="1"/>
</dbReference>
<dbReference type="GeneID" id="22912567"/>
<dbReference type="InterPro" id="IPR002194">
    <property type="entry name" value="Chaperonin_TCP-1_CS"/>
</dbReference>
<name>A0A023B7C7_GRENI</name>
<evidence type="ECO:0000256" key="4">
    <source>
        <dbReference type="ARBA" id="ARBA00023186"/>
    </source>
</evidence>
<dbReference type="SUPFAM" id="SSF52029">
    <property type="entry name" value="GroEL apical domain-like"/>
    <property type="match status" value="1"/>
</dbReference>
<gene>
    <name evidence="6" type="ORF">GNI_070230</name>
</gene>
<evidence type="ECO:0000256" key="2">
    <source>
        <dbReference type="ARBA" id="ARBA00022741"/>
    </source>
</evidence>
<evidence type="ECO:0000313" key="6">
    <source>
        <dbReference type="EMBL" id="EZG67237.1"/>
    </source>
</evidence>
<dbReference type="Gene3D" id="3.50.7.10">
    <property type="entry name" value="GroEL"/>
    <property type="match status" value="1"/>
</dbReference>
<dbReference type="PRINTS" id="PR00304">
    <property type="entry name" value="TCOMPLEXTCP1"/>
</dbReference>
<evidence type="ECO:0000256" key="5">
    <source>
        <dbReference type="RuleBase" id="RU004187"/>
    </source>
</evidence>
<dbReference type="eggNOG" id="KOG0360">
    <property type="taxonomic scope" value="Eukaryota"/>
</dbReference>
<dbReference type="NCBIfam" id="NF041082">
    <property type="entry name" value="thermosome_alpha"/>
    <property type="match status" value="1"/>
</dbReference>